<organism evidence="1 2">
    <name type="scientific">Pyropia yezoensis</name>
    <name type="common">Susabi-nori</name>
    <name type="synonym">Porphyra yezoensis</name>
    <dbReference type="NCBI Taxonomy" id="2788"/>
    <lineage>
        <taxon>Eukaryota</taxon>
        <taxon>Rhodophyta</taxon>
        <taxon>Bangiophyceae</taxon>
        <taxon>Bangiales</taxon>
        <taxon>Bangiaceae</taxon>
        <taxon>Pyropia</taxon>
    </lineage>
</organism>
<evidence type="ECO:0000313" key="1">
    <source>
        <dbReference type="EMBL" id="KAK1859021.1"/>
    </source>
</evidence>
<comment type="caution">
    <text evidence="1">The sequence shown here is derived from an EMBL/GenBank/DDBJ whole genome shotgun (WGS) entry which is preliminary data.</text>
</comment>
<accession>A0ACC3BM42</accession>
<name>A0ACC3BM42_PYRYE</name>
<reference evidence="1" key="1">
    <citation type="submission" date="2019-11" db="EMBL/GenBank/DDBJ databases">
        <title>Nori genome reveals adaptations in red seaweeds to the harsh intertidal environment.</title>
        <authorList>
            <person name="Wang D."/>
            <person name="Mao Y."/>
        </authorList>
    </citation>
    <scope>NUCLEOTIDE SEQUENCE</scope>
    <source>
        <tissue evidence="1">Gametophyte</tissue>
    </source>
</reference>
<gene>
    <name evidence="1" type="ORF">I4F81_001619</name>
</gene>
<evidence type="ECO:0000313" key="2">
    <source>
        <dbReference type="Proteomes" id="UP000798662"/>
    </source>
</evidence>
<proteinExistence type="predicted"/>
<dbReference type="EMBL" id="CM020618">
    <property type="protein sequence ID" value="KAK1859021.1"/>
    <property type="molecule type" value="Genomic_DNA"/>
</dbReference>
<dbReference type="Proteomes" id="UP000798662">
    <property type="component" value="Chromosome 1"/>
</dbReference>
<keyword evidence="2" id="KW-1185">Reference proteome</keyword>
<sequence length="573" mass="56561">MPFIQPPPVLGIPPAVAPPATTAGGASRRAAPAAGVALPRRARGGRPTRTAAAAVSATADSSATAAVAAAATAAAAAAATAATAAKRPSTAAAATNGAPSRARPATRAAAAAAAAEAPPRRRLSRTRRSTAVAAASAAAVSEAVGAPSPPKRSRQPARAAAAAAAATPPGMTEGAAAGRSPKRARRSARQAGGPLPPPLPITARVAEAGAASGLEAGTPPPPDPPPPVVSPSACRRLRLQAQWLVRSSAPLPPGSLAAVAAARAIFGVQAQEVASAALALWHRTRGVGGVPTTTRAALMGWLAHPGGGPPSGLVRLHGQRGTLHAYDAADWPTVAAAYADRLSAARYGSLSTAAQRVVATQQAKLSALLAGGRTVSTADLGGGPAYFTFLGIPLTGAGARVNVTGRTALAPRSVLAPGLPEVWAPPPTESAVAVAVVRYFGAFAPATEADVRYYLGLRAAESRATVAALLADGTLACVTVVGEAGGDKAWLVPPAHKGAVWSRNAHVAAIVLLHGRAVGTWKAAVDDGAGVAVEVATWSRGGVPPADAVAIRTEAATLAAGFFELPLTACVID</sequence>
<protein>
    <submittedName>
        <fullName evidence="1">Uncharacterized protein</fullName>
    </submittedName>
</protein>